<feature type="transmembrane region" description="Helical" evidence="1">
    <location>
        <begin position="101"/>
        <end position="119"/>
    </location>
</feature>
<organism evidence="2 3">
    <name type="scientific">Corchorus olitorius</name>
    <dbReference type="NCBI Taxonomy" id="93759"/>
    <lineage>
        <taxon>Eukaryota</taxon>
        <taxon>Viridiplantae</taxon>
        <taxon>Streptophyta</taxon>
        <taxon>Embryophyta</taxon>
        <taxon>Tracheophyta</taxon>
        <taxon>Spermatophyta</taxon>
        <taxon>Magnoliopsida</taxon>
        <taxon>eudicotyledons</taxon>
        <taxon>Gunneridae</taxon>
        <taxon>Pentapetalae</taxon>
        <taxon>rosids</taxon>
        <taxon>malvids</taxon>
        <taxon>Malvales</taxon>
        <taxon>Malvaceae</taxon>
        <taxon>Grewioideae</taxon>
        <taxon>Apeibeae</taxon>
        <taxon>Corchorus</taxon>
    </lineage>
</organism>
<evidence type="ECO:0000313" key="3">
    <source>
        <dbReference type="Proteomes" id="UP000187203"/>
    </source>
</evidence>
<comment type="caution">
    <text evidence="2">The sequence shown here is derived from an EMBL/GenBank/DDBJ whole genome shotgun (WGS) entry which is preliminary data.</text>
</comment>
<feature type="transmembrane region" description="Helical" evidence="1">
    <location>
        <begin position="46"/>
        <end position="64"/>
    </location>
</feature>
<dbReference type="AlphaFoldDB" id="A0A1R3KBD1"/>
<dbReference type="InterPro" id="IPR053258">
    <property type="entry name" value="Ca-permeable_cation_channel"/>
</dbReference>
<accession>A0A1R3KBD1</accession>
<sequence>MPAFSAGDLAAFHAIYGSQILASTPFLLLKFQKSNVSPFDDYNTSTMLLACFIATLIYISAMVIEFKLRIRDIECPITITNVAQLSAPLASISLAMITFPYLAWFLLAIWIVFFVKMAIESCQEFLSLFDKSDQISRETKTLQVNNNNHVSPSSDDSPV</sequence>
<dbReference type="PANTHER" id="PTHR34115">
    <property type="entry name" value="PROTEIN, PUTATIVE-RELATED"/>
    <property type="match status" value="1"/>
</dbReference>
<keyword evidence="3" id="KW-1185">Reference proteome</keyword>
<gene>
    <name evidence="2" type="ORF">COLO4_09670</name>
</gene>
<protein>
    <submittedName>
        <fullName evidence="2">Uncharacterized protein</fullName>
    </submittedName>
</protein>
<dbReference type="Proteomes" id="UP000187203">
    <property type="component" value="Unassembled WGS sequence"/>
</dbReference>
<name>A0A1R3KBD1_9ROSI</name>
<evidence type="ECO:0000313" key="2">
    <source>
        <dbReference type="EMBL" id="OMP04401.1"/>
    </source>
</evidence>
<evidence type="ECO:0000256" key="1">
    <source>
        <dbReference type="SAM" id="Phobius"/>
    </source>
</evidence>
<dbReference type="OrthoDB" id="979373at2759"/>
<reference evidence="3" key="1">
    <citation type="submission" date="2013-09" db="EMBL/GenBank/DDBJ databases">
        <title>Corchorus olitorius genome sequencing.</title>
        <authorList>
            <person name="Alam M."/>
            <person name="Haque M.S."/>
            <person name="Islam M.S."/>
            <person name="Emdad E.M."/>
            <person name="Islam M.M."/>
            <person name="Ahmed B."/>
            <person name="Halim A."/>
            <person name="Hossen Q.M.M."/>
            <person name="Hossain M.Z."/>
            <person name="Ahmed R."/>
            <person name="Khan M.M."/>
            <person name="Islam R."/>
            <person name="Rashid M.M."/>
            <person name="Khan S.A."/>
            <person name="Rahman M.S."/>
            <person name="Alam M."/>
            <person name="Yahiya A.S."/>
            <person name="Khan M.S."/>
            <person name="Azam M.S."/>
            <person name="Haque T."/>
            <person name="Lashkar M.Z.H."/>
            <person name="Akhand A.I."/>
            <person name="Morshed G."/>
            <person name="Roy S."/>
            <person name="Uddin K.S."/>
            <person name="Rabeya T."/>
            <person name="Hossain A.S."/>
            <person name="Chowdhury A."/>
            <person name="Snigdha A.R."/>
            <person name="Mortoza M.S."/>
            <person name="Matin S.A."/>
            <person name="Hoque S.M.E."/>
            <person name="Islam M.K."/>
            <person name="Roy D.K."/>
            <person name="Haider R."/>
            <person name="Moosa M.M."/>
            <person name="Elias S.M."/>
            <person name="Hasan A.M."/>
            <person name="Jahan S."/>
            <person name="Shafiuddin M."/>
            <person name="Mahmood N."/>
            <person name="Shommy N.S."/>
        </authorList>
    </citation>
    <scope>NUCLEOTIDE SEQUENCE [LARGE SCALE GENOMIC DNA]</scope>
    <source>
        <strain evidence="3">cv. O-4</strain>
    </source>
</reference>
<keyword evidence="1" id="KW-0812">Transmembrane</keyword>
<dbReference type="EMBL" id="AWUE01014260">
    <property type="protein sequence ID" value="OMP04401.1"/>
    <property type="molecule type" value="Genomic_DNA"/>
</dbReference>
<dbReference type="PANTHER" id="PTHR34115:SF13">
    <property type="entry name" value="RPB1A"/>
    <property type="match status" value="1"/>
</dbReference>
<proteinExistence type="predicted"/>
<keyword evidence="1" id="KW-0472">Membrane</keyword>
<keyword evidence="1" id="KW-1133">Transmembrane helix</keyword>